<accession>A0A9P9EPQ4</accession>
<evidence type="ECO:0000313" key="1">
    <source>
        <dbReference type="EMBL" id="KAH7140924.1"/>
    </source>
</evidence>
<organism evidence="1 2">
    <name type="scientific">Dactylonectria macrodidyma</name>
    <dbReference type="NCBI Taxonomy" id="307937"/>
    <lineage>
        <taxon>Eukaryota</taxon>
        <taxon>Fungi</taxon>
        <taxon>Dikarya</taxon>
        <taxon>Ascomycota</taxon>
        <taxon>Pezizomycotina</taxon>
        <taxon>Sordariomycetes</taxon>
        <taxon>Hypocreomycetidae</taxon>
        <taxon>Hypocreales</taxon>
        <taxon>Nectriaceae</taxon>
        <taxon>Dactylonectria</taxon>
    </lineage>
</organism>
<dbReference type="OrthoDB" id="1896086at2759"/>
<reference evidence="1" key="1">
    <citation type="journal article" date="2021" name="Nat. Commun.">
        <title>Genetic determinants of endophytism in the Arabidopsis root mycobiome.</title>
        <authorList>
            <person name="Mesny F."/>
            <person name="Miyauchi S."/>
            <person name="Thiergart T."/>
            <person name="Pickel B."/>
            <person name="Atanasova L."/>
            <person name="Karlsson M."/>
            <person name="Huettel B."/>
            <person name="Barry K.W."/>
            <person name="Haridas S."/>
            <person name="Chen C."/>
            <person name="Bauer D."/>
            <person name="Andreopoulos W."/>
            <person name="Pangilinan J."/>
            <person name="LaButti K."/>
            <person name="Riley R."/>
            <person name="Lipzen A."/>
            <person name="Clum A."/>
            <person name="Drula E."/>
            <person name="Henrissat B."/>
            <person name="Kohler A."/>
            <person name="Grigoriev I.V."/>
            <person name="Martin F.M."/>
            <person name="Hacquard S."/>
        </authorList>
    </citation>
    <scope>NUCLEOTIDE SEQUENCE</scope>
    <source>
        <strain evidence="1">MPI-CAGE-AT-0147</strain>
    </source>
</reference>
<name>A0A9P9EPQ4_9HYPO</name>
<evidence type="ECO:0000313" key="2">
    <source>
        <dbReference type="Proteomes" id="UP000738349"/>
    </source>
</evidence>
<dbReference type="Proteomes" id="UP000738349">
    <property type="component" value="Unassembled WGS sequence"/>
</dbReference>
<protein>
    <submittedName>
        <fullName evidence="1">Uncharacterized protein</fullName>
    </submittedName>
</protein>
<keyword evidence="2" id="KW-1185">Reference proteome</keyword>
<proteinExistence type="predicted"/>
<comment type="caution">
    <text evidence="1">The sequence shown here is derived from an EMBL/GenBank/DDBJ whole genome shotgun (WGS) entry which is preliminary data.</text>
</comment>
<dbReference type="EMBL" id="JAGMUV010000011">
    <property type="protein sequence ID" value="KAH7140924.1"/>
    <property type="molecule type" value="Genomic_DNA"/>
</dbReference>
<sequence>MNWKSGGKYVRGDYTYEVNIKRDNRPWPPPSEPVGRCEGWYKVLFGSYEIEGGAFSTWDWDQKTMIPNMNGCYGLGTTGWKFEYYDEPTSEGYEWKATFHTPTWVRARCFKNNKVVKGAGGWTDGCKGND</sequence>
<dbReference type="AlphaFoldDB" id="A0A9P9EPQ4"/>
<gene>
    <name evidence="1" type="ORF">EDB81DRAFT_67845</name>
</gene>